<keyword evidence="3" id="KW-0949">S-adenosyl-L-methionine</keyword>
<dbReference type="InterPro" id="IPR016461">
    <property type="entry name" value="COMT-like"/>
</dbReference>
<dbReference type="Gene3D" id="1.10.10.10">
    <property type="entry name" value="Winged helix-like DNA-binding domain superfamily/Winged helix DNA-binding domain"/>
    <property type="match status" value="1"/>
</dbReference>
<dbReference type="PROSITE" id="PS51683">
    <property type="entry name" value="SAM_OMT_II"/>
    <property type="match status" value="1"/>
</dbReference>
<sequence length="327" mass="34876">MSNQPPADLWQLCDLQTPWCIHTAATLRIANHLQAGLSDVNELAAAAHCDAYALDCLLGYLASKGVFEQTAPGRYALNETARGLLDPGTLIGLDVDGFGGRMAYAWGTLPSYVRTGRPAYHERFGRGFWEDLEANPAIAAQFDALIGPAGHGLPNPNFDITGGWDSIQSVVDLGGGTGAMLAELLRVHPHLQGTLLDQPGTVARSTEIFEQAGVASRVTLCGQSFFDPLPPGAGLYLLRGILNDWPDAETVAILKRAAEAARPNGRVVVLKSVSPNGGSRTLTIEMVLLAGKHRTLDEFKPLVRQAGLEVVSAGPQAAYYVVECRPI</sequence>
<evidence type="ECO:0000313" key="6">
    <source>
        <dbReference type="EMBL" id="QOY88806.1"/>
    </source>
</evidence>
<dbReference type="PANTHER" id="PTHR43712">
    <property type="entry name" value="PUTATIVE (AFU_ORTHOLOGUE AFUA_4G14580)-RELATED"/>
    <property type="match status" value="1"/>
</dbReference>
<dbReference type="Pfam" id="PF08100">
    <property type="entry name" value="Dimerisation"/>
    <property type="match status" value="1"/>
</dbReference>
<dbReference type="InterPro" id="IPR036388">
    <property type="entry name" value="WH-like_DNA-bd_sf"/>
</dbReference>
<dbReference type="PANTHER" id="PTHR43712:SF2">
    <property type="entry name" value="O-METHYLTRANSFERASE CICE"/>
    <property type="match status" value="1"/>
</dbReference>
<dbReference type="SUPFAM" id="SSF53335">
    <property type="entry name" value="S-adenosyl-L-methionine-dependent methyltransferases"/>
    <property type="match status" value="1"/>
</dbReference>
<evidence type="ECO:0000259" key="4">
    <source>
        <dbReference type="Pfam" id="PF00891"/>
    </source>
</evidence>
<dbReference type="Gene3D" id="3.40.50.150">
    <property type="entry name" value="Vaccinia Virus protein VP39"/>
    <property type="match status" value="1"/>
</dbReference>
<evidence type="ECO:0000313" key="7">
    <source>
        <dbReference type="Proteomes" id="UP000593892"/>
    </source>
</evidence>
<proteinExistence type="predicted"/>
<reference evidence="6 7" key="1">
    <citation type="submission" date="2020-10" db="EMBL/GenBank/DDBJ databases">
        <title>Complete genome sequence of Paludibaculum fermentans P105T, a facultatively anaerobic acidobacterium capable of dissimilatory Fe(III) reduction.</title>
        <authorList>
            <person name="Dedysh S.N."/>
            <person name="Beletsky A.V."/>
            <person name="Kulichevskaya I.S."/>
            <person name="Mardanov A.V."/>
            <person name="Ravin N.V."/>
        </authorList>
    </citation>
    <scope>NUCLEOTIDE SEQUENCE [LARGE SCALE GENOMIC DNA]</scope>
    <source>
        <strain evidence="6 7">P105</strain>
    </source>
</reference>
<dbReference type="Gene3D" id="1.10.287.1350">
    <property type="match status" value="1"/>
</dbReference>
<evidence type="ECO:0000256" key="1">
    <source>
        <dbReference type="ARBA" id="ARBA00022603"/>
    </source>
</evidence>
<evidence type="ECO:0000256" key="2">
    <source>
        <dbReference type="ARBA" id="ARBA00022679"/>
    </source>
</evidence>
<protein>
    <submittedName>
        <fullName evidence="6">Hydroxyneurosporene methyltransferase</fullName>
    </submittedName>
</protein>
<dbReference type="InterPro" id="IPR001077">
    <property type="entry name" value="COMT_C"/>
</dbReference>
<name>A0A7S7SLT9_PALFE</name>
<feature type="domain" description="O-methyltransferase dimerisation" evidence="5">
    <location>
        <begin position="17"/>
        <end position="85"/>
    </location>
</feature>
<dbReference type="EMBL" id="CP063849">
    <property type="protein sequence ID" value="QOY88806.1"/>
    <property type="molecule type" value="Genomic_DNA"/>
</dbReference>
<keyword evidence="2 6" id="KW-0808">Transferase</keyword>
<dbReference type="AlphaFoldDB" id="A0A7S7SLT9"/>
<dbReference type="InterPro" id="IPR036390">
    <property type="entry name" value="WH_DNA-bd_sf"/>
</dbReference>
<dbReference type="GO" id="GO:0008171">
    <property type="term" value="F:O-methyltransferase activity"/>
    <property type="evidence" value="ECO:0007669"/>
    <property type="project" value="InterPro"/>
</dbReference>
<evidence type="ECO:0000256" key="3">
    <source>
        <dbReference type="ARBA" id="ARBA00022691"/>
    </source>
</evidence>
<gene>
    <name evidence="6" type="ORF">IRI77_02260</name>
</gene>
<dbReference type="CDD" id="cd02440">
    <property type="entry name" value="AdoMet_MTases"/>
    <property type="match status" value="1"/>
</dbReference>
<dbReference type="Pfam" id="PF00891">
    <property type="entry name" value="Methyltransf_2"/>
    <property type="match status" value="1"/>
</dbReference>
<dbReference type="PIRSF" id="PIRSF005739">
    <property type="entry name" value="O-mtase"/>
    <property type="match status" value="1"/>
</dbReference>
<dbReference type="GO" id="GO:0032259">
    <property type="term" value="P:methylation"/>
    <property type="evidence" value="ECO:0007669"/>
    <property type="project" value="UniProtKB-KW"/>
</dbReference>
<dbReference type="KEGG" id="pfer:IRI77_02260"/>
<dbReference type="InterPro" id="IPR012967">
    <property type="entry name" value="COMT_dimerisation"/>
</dbReference>
<keyword evidence="7" id="KW-1185">Reference proteome</keyword>
<organism evidence="6 7">
    <name type="scientific">Paludibaculum fermentans</name>
    <dbReference type="NCBI Taxonomy" id="1473598"/>
    <lineage>
        <taxon>Bacteria</taxon>
        <taxon>Pseudomonadati</taxon>
        <taxon>Acidobacteriota</taxon>
        <taxon>Terriglobia</taxon>
        <taxon>Bryobacterales</taxon>
        <taxon>Bryobacteraceae</taxon>
        <taxon>Paludibaculum</taxon>
    </lineage>
</organism>
<evidence type="ECO:0000259" key="5">
    <source>
        <dbReference type="Pfam" id="PF08100"/>
    </source>
</evidence>
<dbReference type="GO" id="GO:0046983">
    <property type="term" value="F:protein dimerization activity"/>
    <property type="evidence" value="ECO:0007669"/>
    <property type="project" value="InterPro"/>
</dbReference>
<accession>A0A7S7SLT9</accession>
<dbReference type="Proteomes" id="UP000593892">
    <property type="component" value="Chromosome"/>
</dbReference>
<keyword evidence="1 6" id="KW-0489">Methyltransferase</keyword>
<dbReference type="RefSeq" id="WP_194450468.1">
    <property type="nucleotide sequence ID" value="NZ_CP063849.1"/>
</dbReference>
<feature type="domain" description="O-methyltransferase C-terminal" evidence="4">
    <location>
        <begin position="106"/>
        <end position="308"/>
    </location>
</feature>
<dbReference type="SUPFAM" id="SSF46785">
    <property type="entry name" value="Winged helix' DNA-binding domain"/>
    <property type="match status" value="1"/>
</dbReference>
<dbReference type="InterPro" id="IPR029063">
    <property type="entry name" value="SAM-dependent_MTases_sf"/>
</dbReference>